<dbReference type="EMBL" id="GBXM01047915">
    <property type="protein sequence ID" value="JAH60662.1"/>
    <property type="molecule type" value="Transcribed_RNA"/>
</dbReference>
<reference evidence="1" key="1">
    <citation type="submission" date="2014-11" db="EMBL/GenBank/DDBJ databases">
        <authorList>
            <person name="Amaro Gonzalez C."/>
        </authorList>
    </citation>
    <scope>NUCLEOTIDE SEQUENCE</scope>
</reference>
<accession>A0A0E9U4H3</accession>
<dbReference type="AlphaFoldDB" id="A0A0E9U4H3"/>
<protein>
    <submittedName>
        <fullName evidence="1">Uncharacterized protein</fullName>
    </submittedName>
</protein>
<proteinExistence type="predicted"/>
<sequence length="56" mass="6253">MNGLIKIRAQKKGKDSLRCSKYQSRDGSVNISSAEQCCIKLCNSKSNLEQAGWGYR</sequence>
<name>A0A0E9U4H3_ANGAN</name>
<reference evidence="1" key="2">
    <citation type="journal article" date="2015" name="Fish Shellfish Immunol.">
        <title>Early steps in the European eel (Anguilla anguilla)-Vibrio vulnificus interaction in the gills: Role of the RtxA13 toxin.</title>
        <authorList>
            <person name="Callol A."/>
            <person name="Pajuelo D."/>
            <person name="Ebbesson L."/>
            <person name="Teles M."/>
            <person name="MacKenzie S."/>
            <person name="Amaro C."/>
        </authorList>
    </citation>
    <scope>NUCLEOTIDE SEQUENCE</scope>
</reference>
<evidence type="ECO:0000313" key="1">
    <source>
        <dbReference type="EMBL" id="JAH60662.1"/>
    </source>
</evidence>
<organism evidence="1">
    <name type="scientific">Anguilla anguilla</name>
    <name type="common">European freshwater eel</name>
    <name type="synonym">Muraena anguilla</name>
    <dbReference type="NCBI Taxonomy" id="7936"/>
    <lineage>
        <taxon>Eukaryota</taxon>
        <taxon>Metazoa</taxon>
        <taxon>Chordata</taxon>
        <taxon>Craniata</taxon>
        <taxon>Vertebrata</taxon>
        <taxon>Euteleostomi</taxon>
        <taxon>Actinopterygii</taxon>
        <taxon>Neopterygii</taxon>
        <taxon>Teleostei</taxon>
        <taxon>Anguilliformes</taxon>
        <taxon>Anguillidae</taxon>
        <taxon>Anguilla</taxon>
    </lineage>
</organism>